<feature type="region of interest" description="Disordered" evidence="1">
    <location>
        <begin position="15"/>
        <end position="68"/>
    </location>
</feature>
<sequence length="109" mass="11606">MSSGAIRYLATKVPISTLSPPPGYTPGCQDTAVSPHDACGPQQGDLRLSGPPSDQGAGDGAGTRDRMVPADLRADSLATVPPTHLCYFGMLFVQFKEVEHEQYKEVAHH</sequence>
<gene>
    <name evidence="2" type="ORF">PoB_001718800</name>
</gene>
<organism evidence="2 3">
    <name type="scientific">Plakobranchus ocellatus</name>
    <dbReference type="NCBI Taxonomy" id="259542"/>
    <lineage>
        <taxon>Eukaryota</taxon>
        <taxon>Metazoa</taxon>
        <taxon>Spiralia</taxon>
        <taxon>Lophotrochozoa</taxon>
        <taxon>Mollusca</taxon>
        <taxon>Gastropoda</taxon>
        <taxon>Heterobranchia</taxon>
        <taxon>Euthyneura</taxon>
        <taxon>Panpulmonata</taxon>
        <taxon>Sacoglossa</taxon>
        <taxon>Placobranchoidea</taxon>
        <taxon>Plakobranchidae</taxon>
        <taxon>Plakobranchus</taxon>
    </lineage>
</organism>
<keyword evidence="3" id="KW-1185">Reference proteome</keyword>
<evidence type="ECO:0000256" key="1">
    <source>
        <dbReference type="SAM" id="MobiDB-lite"/>
    </source>
</evidence>
<accession>A0AAV3Z8A5</accession>
<evidence type="ECO:0000313" key="2">
    <source>
        <dbReference type="EMBL" id="GFN90682.1"/>
    </source>
</evidence>
<protein>
    <submittedName>
        <fullName evidence="2">Uncharacterized protein</fullName>
    </submittedName>
</protein>
<evidence type="ECO:0000313" key="3">
    <source>
        <dbReference type="Proteomes" id="UP000735302"/>
    </source>
</evidence>
<comment type="caution">
    <text evidence="2">The sequence shown here is derived from an EMBL/GenBank/DDBJ whole genome shotgun (WGS) entry which is preliminary data.</text>
</comment>
<dbReference type="AlphaFoldDB" id="A0AAV3Z8A5"/>
<name>A0AAV3Z8A5_9GAST</name>
<reference evidence="2 3" key="1">
    <citation type="journal article" date="2021" name="Elife">
        <title>Chloroplast acquisition without the gene transfer in kleptoplastic sea slugs, Plakobranchus ocellatus.</title>
        <authorList>
            <person name="Maeda T."/>
            <person name="Takahashi S."/>
            <person name="Yoshida T."/>
            <person name="Shimamura S."/>
            <person name="Takaki Y."/>
            <person name="Nagai Y."/>
            <person name="Toyoda A."/>
            <person name="Suzuki Y."/>
            <person name="Arimoto A."/>
            <person name="Ishii H."/>
            <person name="Satoh N."/>
            <person name="Nishiyama T."/>
            <person name="Hasebe M."/>
            <person name="Maruyama T."/>
            <person name="Minagawa J."/>
            <person name="Obokata J."/>
            <person name="Shigenobu S."/>
        </authorList>
    </citation>
    <scope>NUCLEOTIDE SEQUENCE [LARGE SCALE GENOMIC DNA]</scope>
</reference>
<proteinExistence type="predicted"/>
<dbReference type="Proteomes" id="UP000735302">
    <property type="component" value="Unassembled WGS sequence"/>
</dbReference>
<dbReference type="EMBL" id="BLXT01002056">
    <property type="protein sequence ID" value="GFN90682.1"/>
    <property type="molecule type" value="Genomic_DNA"/>
</dbReference>